<gene>
    <name evidence="1" type="ORF">RG47T_2038</name>
</gene>
<dbReference type="Proteomes" id="UP000186720">
    <property type="component" value="Unassembled WGS sequence"/>
</dbReference>
<evidence type="ECO:0000313" key="1">
    <source>
        <dbReference type="EMBL" id="OKS86582.1"/>
    </source>
</evidence>
<reference evidence="1 2" key="1">
    <citation type="submission" date="2016-11" db="EMBL/GenBank/DDBJ databases">
        <title>Whole Genome Sequencing of Mucilaginibacter polytrichastri RG4-7(T) isolated from the moss sample.</title>
        <authorList>
            <person name="Li Y."/>
        </authorList>
    </citation>
    <scope>NUCLEOTIDE SEQUENCE [LARGE SCALE GENOMIC DNA]</scope>
    <source>
        <strain evidence="1 2">RG4-7</strain>
    </source>
</reference>
<dbReference type="AlphaFoldDB" id="A0A1Q5ZXW9"/>
<evidence type="ECO:0000313" key="2">
    <source>
        <dbReference type="Proteomes" id="UP000186720"/>
    </source>
</evidence>
<organism evidence="1 2">
    <name type="scientific">Mucilaginibacter polytrichastri</name>
    <dbReference type="NCBI Taxonomy" id="1302689"/>
    <lineage>
        <taxon>Bacteria</taxon>
        <taxon>Pseudomonadati</taxon>
        <taxon>Bacteroidota</taxon>
        <taxon>Sphingobacteriia</taxon>
        <taxon>Sphingobacteriales</taxon>
        <taxon>Sphingobacteriaceae</taxon>
        <taxon>Mucilaginibacter</taxon>
    </lineage>
</organism>
<sequence>MVFVSVSAVRAALVLLQAIVKKPELPFKSDGKVCSLFMLFYDILLGFARLFRKATSAHK</sequence>
<comment type="caution">
    <text evidence="1">The sequence shown here is derived from an EMBL/GenBank/DDBJ whole genome shotgun (WGS) entry which is preliminary data.</text>
</comment>
<protein>
    <submittedName>
        <fullName evidence="1">Uncharacterized protein</fullName>
    </submittedName>
</protein>
<keyword evidence="2" id="KW-1185">Reference proteome</keyword>
<dbReference type="EMBL" id="MPPL01000001">
    <property type="protein sequence ID" value="OKS86582.1"/>
    <property type="molecule type" value="Genomic_DNA"/>
</dbReference>
<accession>A0A1Q5ZXW9</accession>
<dbReference type="STRING" id="1302689.RG47T_2038"/>
<proteinExistence type="predicted"/>
<name>A0A1Q5ZXW9_9SPHI</name>